<proteinExistence type="predicted"/>
<keyword evidence="2" id="KW-1185">Reference proteome</keyword>
<dbReference type="Proteomes" id="UP000215914">
    <property type="component" value="Chromosome 2"/>
</dbReference>
<dbReference type="InParanoid" id="A0A251VEL3"/>
<dbReference type="AlphaFoldDB" id="A0A251VEL3"/>
<evidence type="ECO:0000313" key="2">
    <source>
        <dbReference type="Proteomes" id="UP000215914"/>
    </source>
</evidence>
<sequence length="84" mass="9705">MNSPGVARYDTRKDSVKLQCDQPCPSMFIIRVRFGSSKARMVTQSYHVTNTYRSWQHFNSQLIQLVRFESLGPKIVCPIIITVQ</sequence>
<accession>A0A251VEL3</accession>
<organism evidence="1 2">
    <name type="scientific">Helianthus annuus</name>
    <name type="common">Common sunflower</name>
    <dbReference type="NCBI Taxonomy" id="4232"/>
    <lineage>
        <taxon>Eukaryota</taxon>
        <taxon>Viridiplantae</taxon>
        <taxon>Streptophyta</taxon>
        <taxon>Embryophyta</taxon>
        <taxon>Tracheophyta</taxon>
        <taxon>Spermatophyta</taxon>
        <taxon>Magnoliopsida</taxon>
        <taxon>eudicotyledons</taxon>
        <taxon>Gunneridae</taxon>
        <taxon>Pentapetalae</taxon>
        <taxon>asterids</taxon>
        <taxon>campanulids</taxon>
        <taxon>Asterales</taxon>
        <taxon>Asteraceae</taxon>
        <taxon>Asteroideae</taxon>
        <taxon>Heliantheae alliance</taxon>
        <taxon>Heliantheae</taxon>
        <taxon>Helianthus</taxon>
    </lineage>
</organism>
<protein>
    <submittedName>
        <fullName evidence="1">Uncharacterized protein</fullName>
    </submittedName>
</protein>
<gene>
    <name evidence="1" type="ORF">HannXRQ_Chr02g0041101</name>
</gene>
<dbReference type="EMBL" id="CM007891">
    <property type="protein sequence ID" value="OTG34025.1"/>
    <property type="molecule type" value="Genomic_DNA"/>
</dbReference>
<reference evidence="2" key="1">
    <citation type="journal article" date="2017" name="Nature">
        <title>The sunflower genome provides insights into oil metabolism, flowering and Asterid evolution.</title>
        <authorList>
            <person name="Badouin H."/>
            <person name="Gouzy J."/>
            <person name="Grassa C.J."/>
            <person name="Murat F."/>
            <person name="Staton S.E."/>
            <person name="Cottret L."/>
            <person name="Lelandais-Briere C."/>
            <person name="Owens G.L."/>
            <person name="Carrere S."/>
            <person name="Mayjonade B."/>
            <person name="Legrand L."/>
            <person name="Gill N."/>
            <person name="Kane N.C."/>
            <person name="Bowers J.E."/>
            <person name="Hubner S."/>
            <person name="Bellec A."/>
            <person name="Berard A."/>
            <person name="Berges H."/>
            <person name="Blanchet N."/>
            <person name="Boniface M.C."/>
            <person name="Brunel D."/>
            <person name="Catrice O."/>
            <person name="Chaidir N."/>
            <person name="Claudel C."/>
            <person name="Donnadieu C."/>
            <person name="Faraut T."/>
            <person name="Fievet G."/>
            <person name="Helmstetter N."/>
            <person name="King M."/>
            <person name="Knapp S.J."/>
            <person name="Lai Z."/>
            <person name="Le Paslier M.C."/>
            <person name="Lippi Y."/>
            <person name="Lorenzon L."/>
            <person name="Mandel J.R."/>
            <person name="Marage G."/>
            <person name="Marchand G."/>
            <person name="Marquand E."/>
            <person name="Bret-Mestries E."/>
            <person name="Morien E."/>
            <person name="Nambeesan S."/>
            <person name="Nguyen T."/>
            <person name="Pegot-Espagnet P."/>
            <person name="Pouilly N."/>
            <person name="Raftis F."/>
            <person name="Sallet E."/>
            <person name="Schiex T."/>
            <person name="Thomas J."/>
            <person name="Vandecasteele C."/>
            <person name="Vares D."/>
            <person name="Vear F."/>
            <person name="Vautrin S."/>
            <person name="Crespi M."/>
            <person name="Mangin B."/>
            <person name="Burke J.M."/>
            <person name="Salse J."/>
            <person name="Munos S."/>
            <person name="Vincourt P."/>
            <person name="Rieseberg L.H."/>
            <person name="Langlade N.B."/>
        </authorList>
    </citation>
    <scope>NUCLEOTIDE SEQUENCE [LARGE SCALE GENOMIC DNA]</scope>
    <source>
        <strain evidence="2">cv. SF193</strain>
    </source>
</reference>
<evidence type="ECO:0000313" key="1">
    <source>
        <dbReference type="EMBL" id="OTG34025.1"/>
    </source>
</evidence>
<name>A0A251VEL3_HELAN</name>